<organism evidence="1 2">
    <name type="scientific">Ambispora gerdemannii</name>
    <dbReference type="NCBI Taxonomy" id="144530"/>
    <lineage>
        <taxon>Eukaryota</taxon>
        <taxon>Fungi</taxon>
        <taxon>Fungi incertae sedis</taxon>
        <taxon>Mucoromycota</taxon>
        <taxon>Glomeromycotina</taxon>
        <taxon>Glomeromycetes</taxon>
        <taxon>Archaeosporales</taxon>
        <taxon>Ambisporaceae</taxon>
        <taxon>Ambispora</taxon>
    </lineage>
</organism>
<dbReference type="AlphaFoldDB" id="A0A9N9E463"/>
<accession>A0A9N9E463</accession>
<protein>
    <submittedName>
        <fullName evidence="1">2051_t:CDS:1</fullName>
    </submittedName>
</protein>
<name>A0A9N9E463_9GLOM</name>
<feature type="non-terminal residue" evidence="1">
    <location>
        <position position="71"/>
    </location>
</feature>
<proteinExistence type="predicted"/>
<keyword evidence="2" id="KW-1185">Reference proteome</keyword>
<reference evidence="1" key="1">
    <citation type="submission" date="2021-06" db="EMBL/GenBank/DDBJ databases">
        <authorList>
            <person name="Kallberg Y."/>
            <person name="Tangrot J."/>
            <person name="Rosling A."/>
        </authorList>
    </citation>
    <scope>NUCLEOTIDE SEQUENCE</scope>
    <source>
        <strain evidence="1">MT106</strain>
    </source>
</reference>
<dbReference type="EMBL" id="CAJVPL010005399">
    <property type="protein sequence ID" value="CAG8657773.1"/>
    <property type="molecule type" value="Genomic_DNA"/>
</dbReference>
<gene>
    <name evidence="1" type="ORF">AGERDE_LOCUS11672</name>
</gene>
<sequence>MSEPNTTQDTILIPPNLYYKVVRYILDPTKSNSPSKQDRAHTSLATESKILSEASDQRVAEKALLLHKLLK</sequence>
<dbReference type="Proteomes" id="UP000789831">
    <property type="component" value="Unassembled WGS sequence"/>
</dbReference>
<evidence type="ECO:0000313" key="1">
    <source>
        <dbReference type="EMBL" id="CAG8657773.1"/>
    </source>
</evidence>
<evidence type="ECO:0000313" key="2">
    <source>
        <dbReference type="Proteomes" id="UP000789831"/>
    </source>
</evidence>
<comment type="caution">
    <text evidence="1">The sequence shown here is derived from an EMBL/GenBank/DDBJ whole genome shotgun (WGS) entry which is preliminary data.</text>
</comment>